<feature type="compositionally biased region" description="Low complexity" evidence="1">
    <location>
        <begin position="66"/>
        <end position="77"/>
    </location>
</feature>
<feature type="chain" id="PRO_5011641452" evidence="2">
    <location>
        <begin position="25"/>
        <end position="115"/>
    </location>
</feature>
<gene>
    <name evidence="3" type="ORF">SAMN04488095_1091</name>
</gene>
<keyword evidence="2" id="KW-0732">Signal</keyword>
<dbReference type="EMBL" id="FORA01000001">
    <property type="protein sequence ID" value="SFI51205.1"/>
    <property type="molecule type" value="Genomic_DNA"/>
</dbReference>
<feature type="signal peptide" evidence="2">
    <location>
        <begin position="1"/>
        <end position="24"/>
    </location>
</feature>
<dbReference type="AlphaFoldDB" id="A0A1I3ITC4"/>
<dbReference type="Proteomes" id="UP000199110">
    <property type="component" value="Unassembled WGS sequence"/>
</dbReference>
<feature type="compositionally biased region" description="Polar residues" evidence="1">
    <location>
        <begin position="35"/>
        <end position="61"/>
    </location>
</feature>
<organism evidence="3 4">
    <name type="scientific">Jannaschia pohangensis</name>
    <dbReference type="NCBI Taxonomy" id="390807"/>
    <lineage>
        <taxon>Bacteria</taxon>
        <taxon>Pseudomonadati</taxon>
        <taxon>Pseudomonadota</taxon>
        <taxon>Alphaproteobacteria</taxon>
        <taxon>Rhodobacterales</taxon>
        <taxon>Roseobacteraceae</taxon>
        <taxon>Jannaschia</taxon>
    </lineage>
</organism>
<evidence type="ECO:0000256" key="1">
    <source>
        <dbReference type="SAM" id="MobiDB-lite"/>
    </source>
</evidence>
<evidence type="ECO:0000313" key="3">
    <source>
        <dbReference type="EMBL" id="SFI51205.1"/>
    </source>
</evidence>
<keyword evidence="4" id="KW-1185">Reference proteome</keyword>
<dbReference type="STRING" id="390807.SAMN04488095_1091"/>
<sequence length="115" mass="11536">MTQNRMKIALGMIAAMATGGAAFADAHISVGDATGDNSSVSIQSSTDGGTPSLSMSVSNGDRQIDIDSGALGSDSGAGRAEEALDGLGNLSVQSAVTDDRAADICELQSQLIECR</sequence>
<evidence type="ECO:0000313" key="4">
    <source>
        <dbReference type="Proteomes" id="UP000199110"/>
    </source>
</evidence>
<accession>A0A1I3ITC4</accession>
<proteinExistence type="predicted"/>
<reference evidence="3 4" key="1">
    <citation type="submission" date="2016-10" db="EMBL/GenBank/DDBJ databases">
        <authorList>
            <person name="de Groot N.N."/>
        </authorList>
    </citation>
    <scope>NUCLEOTIDE SEQUENCE [LARGE SCALE GENOMIC DNA]</scope>
    <source>
        <strain evidence="3 4">DSM 19073</strain>
    </source>
</reference>
<feature type="region of interest" description="Disordered" evidence="1">
    <location>
        <begin position="34"/>
        <end position="77"/>
    </location>
</feature>
<evidence type="ECO:0000256" key="2">
    <source>
        <dbReference type="SAM" id="SignalP"/>
    </source>
</evidence>
<dbReference type="RefSeq" id="WP_139212264.1">
    <property type="nucleotide sequence ID" value="NZ_FORA01000001.1"/>
</dbReference>
<name>A0A1I3ITC4_9RHOB</name>
<protein>
    <submittedName>
        <fullName evidence="3">Uncharacterized protein</fullName>
    </submittedName>
</protein>